<gene>
    <name evidence="2" type="ORF">GCU85_05400</name>
</gene>
<sequence length="312" mass="33664">MGFGSYGYEPKLRQSGVLARPTGILPGSMATNMRGFQTVGAQTANAPSIGFAMGMNSSLLESAISEQLFCNEEVNPDNNECYGISTVSGLQRAAAQGQKIYQIDKNNRDQLANIRTSDENMANDIQKAINSGGYVIVPEKAVDGVGRNAIYVYMTYNDQTGNQSWKISGGLNGAIAKILGVISDLATLYTSLIDGDVDIIDLLEKPKVKKIFQSLGRALTMFGIMIDFLELLDQCGPIIASLIAGWLATVGFLMTQFSLFLLGGFVGVMAAILAMVMISAFVIPMILNEFRELASGLLCSASRQTRRNKFYA</sequence>
<keyword evidence="1" id="KW-0472">Membrane</keyword>
<reference evidence="2 3" key="1">
    <citation type="submission" date="2019-10" db="EMBL/GenBank/DDBJ databases">
        <title>Cardiobacteriales fam. a chemoheterotrophic member of the order Cardiobacteriales, and proposal of Cardiobacteriales fam. nov.</title>
        <authorList>
            <person name="Wang C."/>
        </authorList>
    </citation>
    <scope>NUCLEOTIDE SEQUENCE [LARGE SCALE GENOMIC DNA]</scope>
    <source>
        <strain evidence="2 3">ML27</strain>
    </source>
</reference>
<proteinExistence type="predicted"/>
<feature type="transmembrane region" description="Helical" evidence="1">
    <location>
        <begin position="238"/>
        <end position="255"/>
    </location>
</feature>
<evidence type="ECO:0000313" key="2">
    <source>
        <dbReference type="EMBL" id="MPV86164.1"/>
    </source>
</evidence>
<keyword evidence="1" id="KW-1133">Transmembrane helix</keyword>
<accession>A0A6N7ETM2</accession>
<dbReference type="AlphaFoldDB" id="A0A6N7ETM2"/>
<evidence type="ECO:0000256" key="1">
    <source>
        <dbReference type="SAM" id="Phobius"/>
    </source>
</evidence>
<protein>
    <submittedName>
        <fullName evidence="2">Uncharacterized protein</fullName>
    </submittedName>
</protein>
<dbReference type="InParanoid" id="A0A6N7ETM2"/>
<keyword evidence="1" id="KW-0812">Transmembrane</keyword>
<dbReference type="RefSeq" id="WP_152810140.1">
    <property type="nucleotide sequence ID" value="NZ_WHNW01000004.1"/>
</dbReference>
<dbReference type="EMBL" id="WHNW01000004">
    <property type="protein sequence ID" value="MPV86164.1"/>
    <property type="molecule type" value="Genomic_DNA"/>
</dbReference>
<name>A0A6N7ETM2_9GAMM</name>
<feature type="transmembrane region" description="Helical" evidence="1">
    <location>
        <begin position="262"/>
        <end position="287"/>
    </location>
</feature>
<comment type="caution">
    <text evidence="2">The sequence shown here is derived from an EMBL/GenBank/DDBJ whole genome shotgun (WGS) entry which is preliminary data.</text>
</comment>
<keyword evidence="3" id="KW-1185">Reference proteome</keyword>
<organism evidence="2 3">
    <name type="scientific">Ostreibacterium oceani</name>
    <dbReference type="NCBI Taxonomy" id="2654998"/>
    <lineage>
        <taxon>Bacteria</taxon>
        <taxon>Pseudomonadati</taxon>
        <taxon>Pseudomonadota</taxon>
        <taxon>Gammaproteobacteria</taxon>
        <taxon>Cardiobacteriales</taxon>
        <taxon>Ostreibacteriaceae</taxon>
        <taxon>Ostreibacterium</taxon>
    </lineage>
</organism>
<dbReference type="Proteomes" id="UP000471298">
    <property type="component" value="Unassembled WGS sequence"/>
</dbReference>
<evidence type="ECO:0000313" key="3">
    <source>
        <dbReference type="Proteomes" id="UP000471298"/>
    </source>
</evidence>